<accession>A0ABP9LN62</accession>
<gene>
    <name evidence="1" type="ORF">GCM10025759_27410</name>
</gene>
<comment type="caution">
    <text evidence="1">The sequence shown here is derived from an EMBL/GenBank/DDBJ whole genome shotgun (WGS) entry which is preliminary data.</text>
</comment>
<dbReference type="EMBL" id="BAABKY010000004">
    <property type="protein sequence ID" value="GAA5079357.1"/>
    <property type="molecule type" value="Genomic_DNA"/>
</dbReference>
<evidence type="ECO:0000313" key="1">
    <source>
        <dbReference type="EMBL" id="GAA5079357.1"/>
    </source>
</evidence>
<dbReference type="RefSeq" id="WP_158982013.1">
    <property type="nucleotide sequence ID" value="NZ_BAABKY010000004.1"/>
</dbReference>
<reference evidence="2" key="1">
    <citation type="journal article" date="2019" name="Int. J. Syst. Evol. Microbiol.">
        <title>The Global Catalogue of Microorganisms (GCM) 10K type strain sequencing project: providing services to taxonomists for standard genome sequencing and annotation.</title>
        <authorList>
            <consortium name="The Broad Institute Genomics Platform"/>
            <consortium name="The Broad Institute Genome Sequencing Center for Infectious Disease"/>
            <person name="Wu L."/>
            <person name="Ma J."/>
        </authorList>
    </citation>
    <scope>NUCLEOTIDE SEQUENCE [LARGE SCALE GENOMIC DNA]</scope>
    <source>
        <strain evidence="2">JCM 19212</strain>
    </source>
</reference>
<dbReference type="Proteomes" id="UP001501083">
    <property type="component" value="Unassembled WGS sequence"/>
</dbReference>
<keyword evidence="2" id="KW-1185">Reference proteome</keyword>
<name>A0ABP9LN62_9GAMM</name>
<evidence type="ECO:0008006" key="3">
    <source>
        <dbReference type="Google" id="ProtNLM"/>
    </source>
</evidence>
<organism evidence="1 2">
    <name type="scientific">Lysobacter panacisoli</name>
    <dbReference type="NCBI Taxonomy" id="1255263"/>
    <lineage>
        <taxon>Bacteria</taxon>
        <taxon>Pseudomonadati</taxon>
        <taxon>Pseudomonadota</taxon>
        <taxon>Gammaproteobacteria</taxon>
        <taxon>Lysobacterales</taxon>
        <taxon>Lysobacteraceae</taxon>
        <taxon>Lysobacter</taxon>
    </lineage>
</organism>
<sequence length="206" mass="21690">MLLGASSAVIAGTPHLIYLPSSEAGVDHDAIVKALGDEGFEVSTFAPAGEDRLAYAKRIEKEVRALIAKGVAPEEINVVGAGTGSAVATLTSARVANSHVNYVLLGQCDPILKSEYNFRMSGRVLGIHDDADSASLSCRSLWSESPKVSARQELVLNTGHGATLFHEPRTEWMQPLVDWSAGGRVDVGQGARVSQVEKPAPSGGSR</sequence>
<protein>
    <recommendedName>
        <fullName evidence="3">Alpha/beta hydrolase</fullName>
    </recommendedName>
</protein>
<proteinExistence type="predicted"/>
<evidence type="ECO:0000313" key="2">
    <source>
        <dbReference type="Proteomes" id="UP001501083"/>
    </source>
</evidence>